<evidence type="ECO:0000313" key="1">
    <source>
        <dbReference type="EMBL" id="OMO86764.1"/>
    </source>
</evidence>
<dbReference type="Gramene" id="OMO86764">
    <property type="protein sequence ID" value="OMO86764"/>
    <property type="gene ID" value="CCACVL1_09476"/>
</dbReference>
<reference evidence="1 2" key="1">
    <citation type="submission" date="2013-09" db="EMBL/GenBank/DDBJ databases">
        <title>Corchorus capsularis genome sequencing.</title>
        <authorList>
            <person name="Alam M."/>
            <person name="Haque M.S."/>
            <person name="Islam M.S."/>
            <person name="Emdad E.M."/>
            <person name="Islam M.M."/>
            <person name="Ahmed B."/>
            <person name="Halim A."/>
            <person name="Hossen Q.M.M."/>
            <person name="Hossain M.Z."/>
            <person name="Ahmed R."/>
            <person name="Khan M.M."/>
            <person name="Islam R."/>
            <person name="Rashid M.M."/>
            <person name="Khan S.A."/>
            <person name="Rahman M.S."/>
            <person name="Alam M."/>
        </authorList>
    </citation>
    <scope>NUCLEOTIDE SEQUENCE [LARGE SCALE GENOMIC DNA]</scope>
    <source>
        <strain evidence="2">cv. CVL-1</strain>
        <tissue evidence="1">Whole seedling</tissue>
    </source>
</reference>
<protein>
    <submittedName>
        <fullName evidence="1">Uncharacterized protein</fullName>
    </submittedName>
</protein>
<organism evidence="1 2">
    <name type="scientific">Corchorus capsularis</name>
    <name type="common">Jute</name>
    <dbReference type="NCBI Taxonomy" id="210143"/>
    <lineage>
        <taxon>Eukaryota</taxon>
        <taxon>Viridiplantae</taxon>
        <taxon>Streptophyta</taxon>
        <taxon>Embryophyta</taxon>
        <taxon>Tracheophyta</taxon>
        <taxon>Spermatophyta</taxon>
        <taxon>Magnoliopsida</taxon>
        <taxon>eudicotyledons</taxon>
        <taxon>Gunneridae</taxon>
        <taxon>Pentapetalae</taxon>
        <taxon>rosids</taxon>
        <taxon>malvids</taxon>
        <taxon>Malvales</taxon>
        <taxon>Malvaceae</taxon>
        <taxon>Grewioideae</taxon>
        <taxon>Apeibeae</taxon>
        <taxon>Corchorus</taxon>
    </lineage>
</organism>
<sequence>MEKSNFLKGVVKSRKEIYRDSMI</sequence>
<dbReference type="Proteomes" id="UP000188268">
    <property type="component" value="Unassembled WGS sequence"/>
</dbReference>
<proteinExistence type="predicted"/>
<comment type="caution">
    <text evidence="1">The sequence shown here is derived from an EMBL/GenBank/DDBJ whole genome shotgun (WGS) entry which is preliminary data.</text>
</comment>
<keyword evidence="2" id="KW-1185">Reference proteome</keyword>
<accession>A0A1R3IW27</accession>
<dbReference type="AlphaFoldDB" id="A0A1R3IW27"/>
<evidence type="ECO:0000313" key="2">
    <source>
        <dbReference type="Proteomes" id="UP000188268"/>
    </source>
</evidence>
<gene>
    <name evidence="1" type="ORF">CCACVL1_09476</name>
</gene>
<dbReference type="EMBL" id="AWWV01009399">
    <property type="protein sequence ID" value="OMO86764.1"/>
    <property type="molecule type" value="Genomic_DNA"/>
</dbReference>
<name>A0A1R3IW27_COCAP</name>